<accession>A0A559SPW6</accession>
<name>A0A559SPW6_9HYPH</name>
<dbReference type="InterPro" id="IPR019239">
    <property type="entry name" value="VapB_antitoxin"/>
</dbReference>
<reference evidence="1 2" key="1">
    <citation type="submission" date="2019-06" db="EMBL/GenBank/DDBJ databases">
        <title>Pac Bio to generate improved reference genome sequences for organisms with transposon mutant libraries (support for FEBA project).</title>
        <authorList>
            <person name="Blow M."/>
        </authorList>
    </citation>
    <scope>NUCLEOTIDE SEQUENCE [LARGE SCALE GENOMIC DNA]</scope>
    <source>
        <strain evidence="1 2">USDA 1844</strain>
    </source>
</reference>
<dbReference type="AlphaFoldDB" id="A0A559SPW6"/>
<evidence type="ECO:0000313" key="2">
    <source>
        <dbReference type="Proteomes" id="UP000319824"/>
    </source>
</evidence>
<protein>
    <submittedName>
        <fullName evidence="1">VapB protein of antitoxin of type II toxin-antitoxin system</fullName>
    </submittedName>
</protein>
<organism evidence="1 2">
    <name type="scientific">Rhizobium mongolense USDA 1844</name>
    <dbReference type="NCBI Taxonomy" id="1079460"/>
    <lineage>
        <taxon>Bacteria</taxon>
        <taxon>Pseudomonadati</taxon>
        <taxon>Pseudomonadota</taxon>
        <taxon>Alphaproteobacteria</taxon>
        <taxon>Hyphomicrobiales</taxon>
        <taxon>Rhizobiaceae</taxon>
        <taxon>Rhizobium/Agrobacterium group</taxon>
        <taxon>Rhizobium</taxon>
    </lineage>
</organism>
<evidence type="ECO:0000313" key="1">
    <source>
        <dbReference type="EMBL" id="TVZ64399.1"/>
    </source>
</evidence>
<comment type="caution">
    <text evidence="1">The sequence shown here is derived from an EMBL/GenBank/DDBJ whole genome shotgun (WGS) entry which is preliminary data.</text>
</comment>
<dbReference type="EMBL" id="VISO01000003">
    <property type="protein sequence ID" value="TVZ64399.1"/>
    <property type="molecule type" value="Genomic_DNA"/>
</dbReference>
<gene>
    <name evidence="1" type="ORF">BCL32_4642</name>
</gene>
<dbReference type="Pfam" id="PF09957">
    <property type="entry name" value="VapB_antitoxin"/>
    <property type="match status" value="1"/>
</dbReference>
<dbReference type="Proteomes" id="UP000319824">
    <property type="component" value="Unassembled WGS sequence"/>
</dbReference>
<proteinExistence type="predicted"/>
<sequence length="78" mass="8403">MRTNIRTNVDLDDELREQAMRLKGLLPKEATAEEALQARIRGAVHSAKLLTNLEAVTACCITIATSNPCASTFGCALT</sequence>
<dbReference type="RefSeq" id="WP_028739585.1">
    <property type="nucleotide sequence ID" value="NZ_ATTQ01000005.1"/>
</dbReference>